<evidence type="ECO:0000313" key="6">
    <source>
        <dbReference type="Proteomes" id="UP001151529"/>
    </source>
</evidence>
<evidence type="ECO:0000259" key="3">
    <source>
        <dbReference type="Pfam" id="PF20160"/>
    </source>
</evidence>
<keyword evidence="6" id="KW-1185">Reference proteome</keyword>
<reference evidence="5" key="1">
    <citation type="submission" date="2022-11" db="EMBL/GenBank/DDBJ databases">
        <authorList>
            <person name="Hyden B.L."/>
            <person name="Feng K."/>
            <person name="Yates T."/>
            <person name="Jawdy S."/>
            <person name="Smart L.B."/>
            <person name="Muchero W."/>
        </authorList>
    </citation>
    <scope>NUCLEOTIDE SEQUENCE</scope>
    <source>
        <tissue evidence="5">Shoot tip</tissue>
    </source>
</reference>
<gene>
    <name evidence="5" type="ORF">OIU85_019634</name>
</gene>
<evidence type="ECO:0000259" key="4">
    <source>
        <dbReference type="Pfam" id="PF23598"/>
    </source>
</evidence>
<feature type="domain" description="Disease resistance R13L4/SHOC-2-like LRR" evidence="4">
    <location>
        <begin position="15"/>
        <end position="125"/>
    </location>
</feature>
<dbReference type="PANTHER" id="PTHR45752:SF195">
    <property type="entry name" value="LEUCINE-RICH REPEAT (LRR) FAMILY PROTEIN-RELATED"/>
    <property type="match status" value="1"/>
</dbReference>
<protein>
    <submittedName>
        <fullName evidence="5">LEUCINE RICH REPEAT CONTAINING PROTEIN</fullName>
    </submittedName>
</protein>
<reference evidence="5" key="2">
    <citation type="journal article" date="2023" name="Int. J. Mol. Sci.">
        <title>De Novo Assembly and Annotation of 11 Diverse Shrub Willow (Salix) Genomes Reveals Novel Gene Organization in Sex-Linked Regions.</title>
        <authorList>
            <person name="Hyden B."/>
            <person name="Feng K."/>
            <person name="Yates T.B."/>
            <person name="Jawdy S."/>
            <person name="Cereghino C."/>
            <person name="Smart L.B."/>
            <person name="Muchero W."/>
        </authorList>
    </citation>
    <scope>NUCLEOTIDE SEQUENCE [LARGE SCALE GENOMIC DNA]</scope>
    <source>
        <tissue evidence="5">Shoot tip</tissue>
    </source>
</reference>
<dbReference type="Pfam" id="PF20160">
    <property type="entry name" value="C-JID"/>
    <property type="match status" value="1"/>
</dbReference>
<dbReference type="EMBL" id="JAPFFL010000003">
    <property type="protein sequence ID" value="KAJ6737590.1"/>
    <property type="molecule type" value="Genomic_DNA"/>
</dbReference>
<dbReference type="InterPro" id="IPR045344">
    <property type="entry name" value="C-JID"/>
</dbReference>
<evidence type="ECO:0000256" key="2">
    <source>
        <dbReference type="ARBA" id="ARBA00022737"/>
    </source>
</evidence>
<dbReference type="OrthoDB" id="851662at2759"/>
<sequence length="304" mass="33771">MNLCDSSKLILSDFDFSNLPNLEVLNLEQCNLCTLPPSIGFLSQLIKLDLSSNRSLTCLPDRIGELKSLVSLDLQNCSKLASIPDSIVKLKSLVTLHLQNCSNLASLPKNIKQLPMLIELDLGGCERLQHLPQLPSTLQVLIASGCISLTSVAGVFMQGEKDYEAASQQFNFSGCLQLDQNSLTKIIGDARLRIQRMATSLFNQQYFGKPIRVQLCIPGLEVPEWFTYKNIGGPTVKFKLPAHLQLFGLTLCAVVSFGPGQKYCRGFDIKCECYLITKDGTQSDLSFHYNKEYWSSSTLCRGLY</sequence>
<keyword evidence="2" id="KW-0677">Repeat</keyword>
<dbReference type="InterPro" id="IPR055414">
    <property type="entry name" value="LRR_R13L4/SHOC2-like"/>
</dbReference>
<accession>A0A9Q0UXQ4</accession>
<dbReference type="Gene3D" id="3.80.10.10">
    <property type="entry name" value="Ribonuclease Inhibitor"/>
    <property type="match status" value="1"/>
</dbReference>
<organism evidence="5 6">
    <name type="scientific">Salix viminalis</name>
    <name type="common">Common osier</name>
    <name type="synonym">Basket willow</name>
    <dbReference type="NCBI Taxonomy" id="40686"/>
    <lineage>
        <taxon>Eukaryota</taxon>
        <taxon>Viridiplantae</taxon>
        <taxon>Streptophyta</taxon>
        <taxon>Embryophyta</taxon>
        <taxon>Tracheophyta</taxon>
        <taxon>Spermatophyta</taxon>
        <taxon>Magnoliopsida</taxon>
        <taxon>eudicotyledons</taxon>
        <taxon>Gunneridae</taxon>
        <taxon>Pentapetalae</taxon>
        <taxon>rosids</taxon>
        <taxon>fabids</taxon>
        <taxon>Malpighiales</taxon>
        <taxon>Salicaceae</taxon>
        <taxon>Saliceae</taxon>
        <taxon>Salix</taxon>
    </lineage>
</organism>
<proteinExistence type="predicted"/>
<feature type="domain" description="C-JID" evidence="3">
    <location>
        <begin position="217"/>
        <end position="267"/>
    </location>
</feature>
<dbReference type="Proteomes" id="UP001151529">
    <property type="component" value="Chromosome 5"/>
</dbReference>
<comment type="caution">
    <text evidence="5">The sequence shown here is derived from an EMBL/GenBank/DDBJ whole genome shotgun (WGS) entry which is preliminary data.</text>
</comment>
<keyword evidence="1" id="KW-0433">Leucine-rich repeat</keyword>
<name>A0A9Q0UXQ4_SALVM</name>
<dbReference type="AlphaFoldDB" id="A0A9Q0UXQ4"/>
<dbReference type="InterPro" id="IPR032675">
    <property type="entry name" value="LRR_dom_sf"/>
</dbReference>
<dbReference type="InterPro" id="IPR050715">
    <property type="entry name" value="LRR-SigEffector_domain"/>
</dbReference>
<dbReference type="SUPFAM" id="SSF52058">
    <property type="entry name" value="L domain-like"/>
    <property type="match status" value="1"/>
</dbReference>
<dbReference type="PANTHER" id="PTHR45752">
    <property type="entry name" value="LEUCINE-RICH REPEAT-CONTAINING"/>
    <property type="match status" value="1"/>
</dbReference>
<dbReference type="Pfam" id="PF23598">
    <property type="entry name" value="LRR_14"/>
    <property type="match status" value="1"/>
</dbReference>
<evidence type="ECO:0000313" key="5">
    <source>
        <dbReference type="EMBL" id="KAJ6737590.1"/>
    </source>
</evidence>
<evidence type="ECO:0000256" key="1">
    <source>
        <dbReference type="ARBA" id="ARBA00022614"/>
    </source>
</evidence>